<dbReference type="GO" id="GO:0046983">
    <property type="term" value="F:protein dimerization activity"/>
    <property type="evidence" value="ECO:0007669"/>
    <property type="project" value="InterPro"/>
</dbReference>
<dbReference type="SUPFAM" id="SSF55257">
    <property type="entry name" value="RBP11-like subunits of RNA polymerase"/>
    <property type="match status" value="1"/>
</dbReference>
<evidence type="ECO:0000256" key="7">
    <source>
        <dbReference type="SAM" id="MobiDB-lite"/>
    </source>
</evidence>
<dbReference type="GO" id="GO:0005666">
    <property type="term" value="C:RNA polymerase III complex"/>
    <property type="evidence" value="ECO:0007669"/>
    <property type="project" value="TreeGrafter"/>
</dbReference>
<evidence type="ECO:0000256" key="2">
    <source>
        <dbReference type="ARBA" id="ARBA00022083"/>
    </source>
</evidence>
<accession>A0A803QC57</accession>
<dbReference type="InterPro" id="IPR036603">
    <property type="entry name" value="RBP11-like"/>
</dbReference>
<dbReference type="SMART" id="SM00662">
    <property type="entry name" value="RPOLD"/>
    <property type="match status" value="1"/>
</dbReference>
<dbReference type="GO" id="GO:0003899">
    <property type="term" value="F:DNA-directed RNA polymerase activity"/>
    <property type="evidence" value="ECO:0007669"/>
    <property type="project" value="InterPro"/>
</dbReference>
<protein>
    <recommendedName>
        <fullName evidence="2">DNA-directed RNA polymerases I and III subunit RPAC1</fullName>
    </recommendedName>
</protein>
<feature type="region of interest" description="Disordered" evidence="7">
    <location>
        <begin position="544"/>
        <end position="569"/>
    </location>
</feature>
<keyword evidence="5" id="KW-0539">Nucleus</keyword>
<dbReference type="InterPro" id="IPR001514">
    <property type="entry name" value="DNA-dir_RNA_pol_30-40kDasu_CS"/>
</dbReference>
<dbReference type="SUPFAM" id="SSF56553">
    <property type="entry name" value="Insert subdomain of RNA polymerase alpha subunit"/>
    <property type="match status" value="1"/>
</dbReference>
<evidence type="ECO:0000256" key="5">
    <source>
        <dbReference type="ARBA" id="ARBA00023242"/>
    </source>
</evidence>
<dbReference type="EMBL" id="UZAU01000678">
    <property type="status" value="NOT_ANNOTATED_CDS"/>
    <property type="molecule type" value="Genomic_DNA"/>
</dbReference>
<dbReference type="Gramene" id="evm.model.08.72">
    <property type="protein sequence ID" value="cds.evm.model.08.72"/>
    <property type="gene ID" value="evm.TU.08.72"/>
</dbReference>
<dbReference type="Pfam" id="PF01000">
    <property type="entry name" value="RNA_pol_A_bac"/>
    <property type="match status" value="1"/>
</dbReference>
<feature type="region of interest" description="Disordered" evidence="7">
    <location>
        <begin position="1"/>
        <end position="25"/>
    </location>
</feature>
<name>A0A803QC57_CANSA</name>
<feature type="compositionally biased region" description="Basic and acidic residues" evidence="7">
    <location>
        <begin position="1"/>
        <end position="10"/>
    </location>
</feature>
<dbReference type="PROSITE" id="PS00446">
    <property type="entry name" value="RNA_POL_D_30KD"/>
    <property type="match status" value="1"/>
</dbReference>
<proteinExistence type="inferred from homology"/>
<dbReference type="CDD" id="cd07032">
    <property type="entry name" value="RNAP_I_II_AC40"/>
    <property type="match status" value="1"/>
</dbReference>
<evidence type="ECO:0000259" key="8">
    <source>
        <dbReference type="SMART" id="SM00662"/>
    </source>
</evidence>
<dbReference type="EnsemblPlants" id="evm.model.08.72">
    <property type="protein sequence ID" value="cds.evm.model.08.72"/>
    <property type="gene ID" value="evm.TU.08.72"/>
</dbReference>
<evidence type="ECO:0000313" key="10">
    <source>
        <dbReference type="Proteomes" id="UP000596661"/>
    </source>
</evidence>
<feature type="compositionally biased region" description="Acidic residues" evidence="7">
    <location>
        <begin position="11"/>
        <end position="22"/>
    </location>
</feature>
<sequence length="569" mass="62795">MASRIPRAETESETETESESLDESSQNQILKFLQDLPDVPMGKLSPHLEFQRTRCELKADAPIHTDTLQYSGAYASVGYDNSTRLDNFCDNFKVKVIRLTEEDMEFDMIGIDPALANAFRRILIAEVPTMAIEKVLIANNTSIVQDEVLSHRLGLIPIKVDPRWFEYAENNTPNEKNTIVFKLHVRCAKDTPRTSVKSNELKWLPHGSEFPLISEDSKSGSSSKPRTYTSFSCSQDSFPEFSNKPITTMENIILSKLGPGQEIELEAHAVKGVGKTHAKWSPVATAWYRMLPEIVLLQNVEDEVAVELKKKCPVNVFDIEDIGNGKKRATVARPRDCTHCRECIGGGKEWEDRVSLRRVKNHFIFNLNFVCSGLLPRSPLTLPPAITEPVLHVAALLRKDFDSIVAFNFSLGVHTMDNIVDSLSNAYQEFVAAAANILEAKESCSAQKTLATDAALENFKQKWELFRVACDQAEEFVESVKQRIGSECLVDEATGSVVGKSGVGIGIGPAATTGLPAISAVRLEQMSKTVRWLVLELQHGSSGSSAGSAAHSHTPGAPFDARFSEDSAQ</sequence>
<dbReference type="InterPro" id="IPR050518">
    <property type="entry name" value="Rpo3/RPB3_RNA_Pol_subunit"/>
</dbReference>
<feature type="compositionally biased region" description="Low complexity" evidence="7">
    <location>
        <begin position="544"/>
        <end position="553"/>
    </location>
</feature>
<evidence type="ECO:0000256" key="3">
    <source>
        <dbReference type="ARBA" id="ARBA00022478"/>
    </source>
</evidence>
<evidence type="ECO:0000313" key="9">
    <source>
        <dbReference type="EnsemblPlants" id="cds.evm.model.08.72"/>
    </source>
</evidence>
<dbReference type="Gene3D" id="2.170.120.12">
    <property type="entry name" value="DNA-directed RNA polymerase, insert domain"/>
    <property type="match status" value="1"/>
</dbReference>
<dbReference type="HAMAP" id="MF_00320">
    <property type="entry name" value="RNApol_arch_Rpo3"/>
    <property type="match status" value="1"/>
</dbReference>
<dbReference type="GO" id="GO:0006351">
    <property type="term" value="P:DNA-templated transcription"/>
    <property type="evidence" value="ECO:0007669"/>
    <property type="project" value="InterPro"/>
</dbReference>
<dbReference type="FunFam" id="2.170.120.12:FF:000004">
    <property type="entry name" value="RNA polymerase I subunit 43"/>
    <property type="match status" value="1"/>
</dbReference>
<keyword evidence="4" id="KW-0804">Transcription</keyword>
<keyword evidence="10" id="KW-1185">Reference proteome</keyword>
<reference evidence="9" key="1">
    <citation type="submission" date="2018-11" db="EMBL/GenBank/DDBJ databases">
        <authorList>
            <person name="Grassa J C."/>
        </authorList>
    </citation>
    <scope>NUCLEOTIDE SEQUENCE [LARGE SCALE GENOMIC DNA]</scope>
</reference>
<dbReference type="PANTHER" id="PTHR11800">
    <property type="entry name" value="DNA-DIRECTED RNA POLYMERASE"/>
    <property type="match status" value="1"/>
</dbReference>
<dbReference type="Gene3D" id="3.30.1360.10">
    <property type="entry name" value="RNA polymerase, RBP11-like subunit"/>
    <property type="match status" value="1"/>
</dbReference>
<evidence type="ECO:0000256" key="4">
    <source>
        <dbReference type="ARBA" id="ARBA00023163"/>
    </source>
</evidence>
<dbReference type="InterPro" id="IPR033901">
    <property type="entry name" value="RNAPI/III_AC40"/>
</dbReference>
<dbReference type="GO" id="GO:0005736">
    <property type="term" value="C:RNA polymerase I complex"/>
    <property type="evidence" value="ECO:0007669"/>
    <property type="project" value="TreeGrafter"/>
</dbReference>
<dbReference type="InterPro" id="IPR011262">
    <property type="entry name" value="DNA-dir_RNA_pol_insert"/>
</dbReference>
<evidence type="ECO:0000256" key="1">
    <source>
        <dbReference type="ARBA" id="ARBA00004123"/>
    </source>
</evidence>
<dbReference type="GO" id="GO:0003677">
    <property type="term" value="F:DNA binding"/>
    <property type="evidence" value="ECO:0007669"/>
    <property type="project" value="InterPro"/>
</dbReference>
<dbReference type="Proteomes" id="UP000596661">
    <property type="component" value="Chromosome 8"/>
</dbReference>
<dbReference type="InterPro" id="IPR036643">
    <property type="entry name" value="RNApol_insert_sf"/>
</dbReference>
<feature type="domain" description="DNA-directed RNA polymerase RpoA/D/Rpb3-type" evidence="8">
    <location>
        <begin position="103"/>
        <end position="399"/>
    </location>
</feature>
<keyword evidence="3" id="KW-0240">DNA-directed RNA polymerase</keyword>
<dbReference type="PANTHER" id="PTHR11800:SF13">
    <property type="entry name" value="DNA-DIRECTED RNA POLYMERASES I AND III SUBUNIT RPAC1"/>
    <property type="match status" value="1"/>
</dbReference>
<dbReference type="AlphaFoldDB" id="A0A803QC57"/>
<dbReference type="Pfam" id="PF01193">
    <property type="entry name" value="RNA_pol_L"/>
    <property type="match status" value="1"/>
</dbReference>
<evidence type="ECO:0000256" key="6">
    <source>
        <dbReference type="ARBA" id="ARBA00025804"/>
    </source>
</evidence>
<dbReference type="InterPro" id="IPR022842">
    <property type="entry name" value="RNAP_Rpo3/Rpb3/RPAC1"/>
</dbReference>
<comment type="similarity">
    <text evidence="6">Belongs to the archaeal Rpo3/eukaryotic RPB3 RNA polymerase subunit family.</text>
</comment>
<organism evidence="9 10">
    <name type="scientific">Cannabis sativa</name>
    <name type="common">Hemp</name>
    <name type="synonym">Marijuana</name>
    <dbReference type="NCBI Taxonomy" id="3483"/>
    <lineage>
        <taxon>Eukaryota</taxon>
        <taxon>Viridiplantae</taxon>
        <taxon>Streptophyta</taxon>
        <taxon>Embryophyta</taxon>
        <taxon>Tracheophyta</taxon>
        <taxon>Spermatophyta</taxon>
        <taxon>Magnoliopsida</taxon>
        <taxon>eudicotyledons</taxon>
        <taxon>Gunneridae</taxon>
        <taxon>Pentapetalae</taxon>
        <taxon>rosids</taxon>
        <taxon>fabids</taxon>
        <taxon>Rosales</taxon>
        <taxon>Cannabaceae</taxon>
        <taxon>Cannabis</taxon>
    </lineage>
</organism>
<dbReference type="InterPro" id="IPR011263">
    <property type="entry name" value="DNA-dir_RNA_pol_RpoA/D/Rpb3"/>
</dbReference>
<reference evidence="9" key="2">
    <citation type="submission" date="2021-03" db="UniProtKB">
        <authorList>
            <consortium name="EnsemblPlants"/>
        </authorList>
    </citation>
    <scope>IDENTIFICATION</scope>
</reference>
<comment type="subcellular location">
    <subcellularLocation>
        <location evidence="1">Nucleus</location>
    </subcellularLocation>
</comment>